<evidence type="ECO:0000313" key="2">
    <source>
        <dbReference type="EMBL" id="RLV50694.1"/>
    </source>
</evidence>
<organism evidence="2 3">
    <name type="scientific">Nocardioides mangrovicus</name>
    <dbReference type="NCBI Taxonomy" id="2478913"/>
    <lineage>
        <taxon>Bacteria</taxon>
        <taxon>Bacillati</taxon>
        <taxon>Actinomycetota</taxon>
        <taxon>Actinomycetes</taxon>
        <taxon>Propionibacteriales</taxon>
        <taxon>Nocardioidaceae</taxon>
        <taxon>Nocardioides</taxon>
    </lineage>
</organism>
<keyword evidence="1" id="KW-1133">Transmembrane helix</keyword>
<name>A0A3L8P6H8_9ACTN</name>
<dbReference type="EMBL" id="RDBE01000001">
    <property type="protein sequence ID" value="RLV50694.1"/>
    <property type="molecule type" value="Genomic_DNA"/>
</dbReference>
<dbReference type="Proteomes" id="UP000281708">
    <property type="component" value="Unassembled WGS sequence"/>
</dbReference>
<dbReference type="OrthoDB" id="3777830at2"/>
<keyword evidence="3" id="KW-1185">Reference proteome</keyword>
<reference evidence="2 3" key="1">
    <citation type="submission" date="2018-10" db="EMBL/GenBank/DDBJ databases">
        <title>Marmoricola sp. 4Q3S-7 whole genome shotgun sequence.</title>
        <authorList>
            <person name="Li F."/>
        </authorList>
    </citation>
    <scope>NUCLEOTIDE SEQUENCE [LARGE SCALE GENOMIC DNA]</scope>
    <source>
        <strain evidence="2 3">4Q3S-7</strain>
    </source>
</reference>
<dbReference type="SUPFAM" id="SSF50998">
    <property type="entry name" value="Quinoprotein alcohol dehydrogenase-like"/>
    <property type="match status" value="1"/>
</dbReference>
<protein>
    <recommendedName>
        <fullName evidence="4">WD40 repeat domain-containing protein</fullName>
    </recommendedName>
</protein>
<dbReference type="AlphaFoldDB" id="A0A3L8P6H8"/>
<gene>
    <name evidence="2" type="ORF">D9V37_01630</name>
</gene>
<keyword evidence="1" id="KW-0812">Transmembrane</keyword>
<comment type="caution">
    <text evidence="2">The sequence shown here is derived from an EMBL/GenBank/DDBJ whole genome shotgun (WGS) entry which is preliminary data.</text>
</comment>
<evidence type="ECO:0008006" key="4">
    <source>
        <dbReference type="Google" id="ProtNLM"/>
    </source>
</evidence>
<dbReference type="RefSeq" id="WP_121804375.1">
    <property type="nucleotide sequence ID" value="NZ_RDBE01000001.1"/>
</dbReference>
<accession>A0A3L8P6H8</accession>
<sequence>MDTLIERTLQHRADVAPLHEASPATVQRRAAQVRGRRRAAATSLIAGVAVVVAVAATVGVGSELGRGHHAPQPAAPTPTQAPRVVELGSLTDLAQGDRPAIGYGYGLRLHLADGTTRPVPGKKAYESWTTFAGGFLVASSDLSALTRYAGDGTPEARYTPGAPPAVSTDGRRAAWVDDGGHVDIARGFADGGMQVTRRAVPDVTGVVGFLPDGGVAVAGRGRGRVVDGGDRVRRLPALVSPNATSEAGALVAGQTARGDYAVVSSATDRVLWRSRLLVTGFSSDGRYALGLADGSAPRTLALLDARTGGVVRTLQLPRHTRIYAPRWEDAAHVLAIVVDSRGQRQALVRFGVDGSLARATAVTSSEEHVYILQKTP</sequence>
<evidence type="ECO:0000256" key="1">
    <source>
        <dbReference type="SAM" id="Phobius"/>
    </source>
</evidence>
<dbReference type="InterPro" id="IPR011047">
    <property type="entry name" value="Quinoprotein_ADH-like_sf"/>
</dbReference>
<feature type="transmembrane region" description="Helical" evidence="1">
    <location>
        <begin position="39"/>
        <end position="61"/>
    </location>
</feature>
<proteinExistence type="predicted"/>
<keyword evidence="1" id="KW-0472">Membrane</keyword>
<evidence type="ECO:0000313" key="3">
    <source>
        <dbReference type="Proteomes" id="UP000281708"/>
    </source>
</evidence>